<comment type="caution">
    <text evidence="3">The sequence shown here is derived from an EMBL/GenBank/DDBJ whole genome shotgun (WGS) entry which is preliminary data.</text>
</comment>
<gene>
    <name evidence="3" type="ORF">FOZ63_018928</name>
</gene>
<dbReference type="PROSITE" id="PS51144">
    <property type="entry name" value="ALPHA_CA_2"/>
    <property type="match status" value="1"/>
</dbReference>
<accession>A0A7J6SNR0</accession>
<feature type="region of interest" description="Disordered" evidence="1">
    <location>
        <begin position="197"/>
        <end position="226"/>
    </location>
</feature>
<evidence type="ECO:0000259" key="2">
    <source>
        <dbReference type="PROSITE" id="PS51144"/>
    </source>
</evidence>
<feature type="compositionally biased region" description="Basic and acidic residues" evidence="1">
    <location>
        <begin position="289"/>
        <end position="298"/>
    </location>
</feature>
<protein>
    <recommendedName>
        <fullName evidence="2">Alpha-carbonic anhydrase domain-containing protein</fullName>
    </recommendedName>
</protein>
<feature type="region of interest" description="Disordered" evidence="1">
    <location>
        <begin position="1"/>
        <end position="126"/>
    </location>
</feature>
<feature type="compositionally biased region" description="Low complexity" evidence="1">
    <location>
        <begin position="110"/>
        <end position="125"/>
    </location>
</feature>
<feature type="compositionally biased region" description="Low complexity" evidence="1">
    <location>
        <begin position="91"/>
        <end position="100"/>
    </location>
</feature>
<dbReference type="AlphaFoldDB" id="A0A7J6SNR0"/>
<dbReference type="Gene3D" id="3.10.200.10">
    <property type="entry name" value="Alpha carbonic anhydrase"/>
    <property type="match status" value="1"/>
</dbReference>
<name>A0A7J6SNR0_PEROL</name>
<keyword evidence="4" id="KW-1185">Reference proteome</keyword>
<feature type="compositionally biased region" description="Basic and acidic residues" evidence="1">
    <location>
        <begin position="11"/>
        <end position="24"/>
    </location>
</feature>
<dbReference type="InterPro" id="IPR001148">
    <property type="entry name" value="CA_dom"/>
</dbReference>
<dbReference type="EMBL" id="JABANO010016866">
    <property type="protein sequence ID" value="KAF4734443.1"/>
    <property type="molecule type" value="Genomic_DNA"/>
</dbReference>
<proteinExistence type="predicted"/>
<feature type="region of interest" description="Disordered" evidence="1">
    <location>
        <begin position="279"/>
        <end position="298"/>
    </location>
</feature>
<dbReference type="Proteomes" id="UP000553632">
    <property type="component" value="Unassembled WGS sequence"/>
</dbReference>
<organism evidence="3 4">
    <name type="scientific">Perkinsus olseni</name>
    <name type="common">Perkinsus atlanticus</name>
    <dbReference type="NCBI Taxonomy" id="32597"/>
    <lineage>
        <taxon>Eukaryota</taxon>
        <taxon>Sar</taxon>
        <taxon>Alveolata</taxon>
        <taxon>Perkinsozoa</taxon>
        <taxon>Perkinsea</taxon>
        <taxon>Perkinsida</taxon>
        <taxon>Perkinsidae</taxon>
        <taxon>Perkinsus</taxon>
    </lineage>
</organism>
<feature type="region of interest" description="Disordered" evidence="1">
    <location>
        <begin position="138"/>
        <end position="158"/>
    </location>
</feature>
<feature type="compositionally biased region" description="Polar residues" evidence="1">
    <location>
        <begin position="279"/>
        <end position="288"/>
    </location>
</feature>
<sequence>MPPSPPSSSGPREDDVERNTESRRSPFPSNLGKGLGPKTILRRNRPEEPAAGPSSQITRIKHRSQGEAASEESEERSIPSQSASIVEGDESSSAAAAAIPPSSPPPPMETPSQQQQQPPTLHQAARSSDVFHIAEVTYPGGPVRHGKGSGSINRRGDSPSVEFKFTSPIDKVLTKNRNYLVVTALSLHPGAGKSTVLNHLSGPTNTRMPTYEYPHGRPRSATGKRTGRGVDAWLTLDRIIVRRLTRGDHRRSIVLMTLRLDYGGWSVLDPVGISLLSSQRDTAASNGTGRERRGGHQSDYDTAQNAIVRWLLSVVDVVIAVVCSSKELAKLEEIILANSPCEDSGRAPQILPVLNFAIPQTHDSASFEGPCVPFITPEDDKSEAAYDNGRRLISYPGLNDALHTTPLSLDVSLMLRDAVREKAISGATRHSTEIEWWTASSVKWRESLAARQSTEVEDIALAATGSDWSYDDQSAWPGMCAEGKSQSPISIETAAVDQSVILEDLQINYGPIDDAGLSISNYGIGVLVDGDQKEYNIGNVR</sequence>
<dbReference type="SUPFAM" id="SSF51069">
    <property type="entry name" value="Carbonic anhydrase"/>
    <property type="match status" value="1"/>
</dbReference>
<feature type="non-terminal residue" evidence="3">
    <location>
        <position position="541"/>
    </location>
</feature>
<reference evidence="3 4" key="1">
    <citation type="submission" date="2020-04" db="EMBL/GenBank/DDBJ databases">
        <title>Perkinsus olseni comparative genomics.</title>
        <authorList>
            <person name="Bogema D.R."/>
        </authorList>
    </citation>
    <scope>NUCLEOTIDE SEQUENCE [LARGE SCALE GENOMIC DNA]</scope>
    <source>
        <strain evidence="3 4">ATCC PRA-207</strain>
    </source>
</reference>
<feature type="domain" description="Alpha-carbonic anhydrase" evidence="2">
    <location>
        <begin position="466"/>
        <end position="541"/>
    </location>
</feature>
<evidence type="ECO:0000313" key="3">
    <source>
        <dbReference type="EMBL" id="KAF4734443.1"/>
    </source>
</evidence>
<feature type="compositionally biased region" description="Polar residues" evidence="1">
    <location>
        <begin position="197"/>
        <end position="208"/>
    </location>
</feature>
<dbReference type="InterPro" id="IPR036398">
    <property type="entry name" value="CA_dom_sf"/>
</dbReference>
<evidence type="ECO:0000256" key="1">
    <source>
        <dbReference type="SAM" id="MobiDB-lite"/>
    </source>
</evidence>
<evidence type="ECO:0000313" key="4">
    <source>
        <dbReference type="Proteomes" id="UP000553632"/>
    </source>
</evidence>